<feature type="region of interest" description="Disordered" evidence="7">
    <location>
        <begin position="360"/>
        <end position="382"/>
    </location>
</feature>
<keyword evidence="5" id="KW-0539">Nucleus</keyword>
<feature type="compositionally biased region" description="Polar residues" evidence="7">
    <location>
        <begin position="308"/>
        <end position="327"/>
    </location>
</feature>
<protein>
    <submittedName>
        <fullName evidence="9">NAC domain-containing protein 78</fullName>
    </submittedName>
</protein>
<evidence type="ECO:0000256" key="2">
    <source>
        <dbReference type="ARBA" id="ARBA00023015"/>
    </source>
</evidence>
<sequence length="456" mass="51046">MRGEKSLAIVASPSAAAETRGSVTALAPGFRFHPTDEELVSYYLIRKVSNKPVRFNAIAEVDIYKHEPWDLPDKSRLKTRDQEWYFFSLLDKKYGNGGRMNRATNQGYWKATGKDREVRHNAQLIGMKKTLVFHNGRAPDGLRTNWVMHEYRLVEEELDRIGALQGYVLCRVFHKNNIGPPNGNRYAPFIEAEWDDGSEALVPGVDVGDDDVGGNNLLDGKEVAAAKNAVIASNGVQRISFEQEIQNADEDVPADDAVPRKSPNERTDDRPSLPACKMERPDKGPSLCLVNREEPFPLIHYKRRRQNDSGPNHANVSENSTRATQDHCSSTTTAVTTTMSPSLDTTTAVSALLEFSLMESRETREKKPRIPKPLHKTANLDSMVPPGCMKLIKELQDEVRKISADKETLKLEMMSAQVVNILQSRLDLVIEENEELKGRNRGARNGKVGSCSHPYP</sequence>
<organism evidence="9 10">
    <name type="scientific">Hibiscus syriacus</name>
    <name type="common">Rose of Sharon</name>
    <dbReference type="NCBI Taxonomy" id="106335"/>
    <lineage>
        <taxon>Eukaryota</taxon>
        <taxon>Viridiplantae</taxon>
        <taxon>Streptophyta</taxon>
        <taxon>Embryophyta</taxon>
        <taxon>Tracheophyta</taxon>
        <taxon>Spermatophyta</taxon>
        <taxon>Magnoliopsida</taxon>
        <taxon>eudicotyledons</taxon>
        <taxon>Gunneridae</taxon>
        <taxon>Pentapetalae</taxon>
        <taxon>rosids</taxon>
        <taxon>malvids</taxon>
        <taxon>Malvales</taxon>
        <taxon>Malvaceae</taxon>
        <taxon>Malvoideae</taxon>
        <taxon>Hibiscus</taxon>
    </lineage>
</organism>
<feature type="compositionally biased region" description="Basic and acidic residues" evidence="7">
    <location>
        <begin position="257"/>
        <end position="283"/>
    </location>
</feature>
<evidence type="ECO:0000256" key="4">
    <source>
        <dbReference type="ARBA" id="ARBA00023163"/>
    </source>
</evidence>
<dbReference type="InterPro" id="IPR036093">
    <property type="entry name" value="NAC_dom_sf"/>
</dbReference>
<evidence type="ECO:0000313" key="9">
    <source>
        <dbReference type="EMBL" id="KAE8714745.1"/>
    </source>
</evidence>
<keyword evidence="4" id="KW-0804">Transcription</keyword>
<dbReference type="PROSITE" id="PS51005">
    <property type="entry name" value="NAC"/>
    <property type="match status" value="1"/>
</dbReference>
<dbReference type="Proteomes" id="UP000436088">
    <property type="component" value="Unassembled WGS sequence"/>
</dbReference>
<keyword evidence="3" id="KW-0238">DNA-binding</keyword>
<comment type="caution">
    <text evidence="9">The sequence shown here is derived from an EMBL/GenBank/DDBJ whole genome shotgun (WGS) entry which is preliminary data.</text>
</comment>
<feature type="region of interest" description="Disordered" evidence="7">
    <location>
        <begin position="304"/>
        <end position="327"/>
    </location>
</feature>
<keyword evidence="2" id="KW-0805">Transcription regulation</keyword>
<evidence type="ECO:0000256" key="7">
    <source>
        <dbReference type="SAM" id="MobiDB-lite"/>
    </source>
</evidence>
<evidence type="ECO:0000259" key="8">
    <source>
        <dbReference type="PROSITE" id="PS51005"/>
    </source>
</evidence>
<dbReference type="PANTHER" id="PTHR31744">
    <property type="entry name" value="PROTEIN CUP-SHAPED COTYLEDON 2-RELATED"/>
    <property type="match status" value="1"/>
</dbReference>
<accession>A0A6A3BFB7</accession>
<dbReference type="EMBL" id="VEPZ02000869">
    <property type="protein sequence ID" value="KAE8714745.1"/>
    <property type="molecule type" value="Genomic_DNA"/>
</dbReference>
<dbReference type="SUPFAM" id="SSF101941">
    <property type="entry name" value="NAC domain"/>
    <property type="match status" value="1"/>
</dbReference>
<dbReference type="FunFam" id="2.170.150.80:FF:000002">
    <property type="entry name" value="Nac domain-containing protein 86"/>
    <property type="match status" value="1"/>
</dbReference>
<evidence type="ECO:0000256" key="1">
    <source>
        <dbReference type="ARBA" id="ARBA00004123"/>
    </source>
</evidence>
<feature type="compositionally biased region" description="Basic residues" evidence="7">
    <location>
        <begin position="366"/>
        <end position="375"/>
    </location>
</feature>
<keyword evidence="6" id="KW-0175">Coiled coil</keyword>
<dbReference type="GO" id="GO:0005634">
    <property type="term" value="C:nucleus"/>
    <property type="evidence" value="ECO:0007669"/>
    <property type="project" value="UniProtKB-SubCell"/>
</dbReference>
<dbReference type="Pfam" id="PF02365">
    <property type="entry name" value="NAM"/>
    <property type="match status" value="1"/>
</dbReference>
<proteinExistence type="predicted"/>
<evidence type="ECO:0000313" key="10">
    <source>
        <dbReference type="Proteomes" id="UP000436088"/>
    </source>
</evidence>
<name>A0A6A3BFB7_HIBSY</name>
<dbReference type="AlphaFoldDB" id="A0A6A3BFB7"/>
<gene>
    <name evidence="9" type="ORF">F3Y22_tig00110194pilonHSYRG00150</name>
</gene>
<evidence type="ECO:0000256" key="5">
    <source>
        <dbReference type="ARBA" id="ARBA00023242"/>
    </source>
</evidence>
<dbReference type="OrthoDB" id="645697at2759"/>
<evidence type="ECO:0000256" key="3">
    <source>
        <dbReference type="ARBA" id="ARBA00023125"/>
    </source>
</evidence>
<reference evidence="9" key="1">
    <citation type="submission" date="2019-09" db="EMBL/GenBank/DDBJ databases">
        <title>Draft genome information of white flower Hibiscus syriacus.</title>
        <authorList>
            <person name="Kim Y.-M."/>
        </authorList>
    </citation>
    <scope>NUCLEOTIDE SEQUENCE [LARGE SCALE GENOMIC DNA]</scope>
    <source>
        <strain evidence="9">YM2019G1</strain>
    </source>
</reference>
<evidence type="ECO:0000256" key="6">
    <source>
        <dbReference type="SAM" id="Coils"/>
    </source>
</evidence>
<dbReference type="GO" id="GO:0006355">
    <property type="term" value="P:regulation of DNA-templated transcription"/>
    <property type="evidence" value="ECO:0007669"/>
    <property type="project" value="InterPro"/>
</dbReference>
<dbReference type="GO" id="GO:0003677">
    <property type="term" value="F:DNA binding"/>
    <property type="evidence" value="ECO:0007669"/>
    <property type="project" value="UniProtKB-KW"/>
</dbReference>
<dbReference type="Gene3D" id="2.170.150.80">
    <property type="entry name" value="NAC domain"/>
    <property type="match status" value="1"/>
</dbReference>
<feature type="coiled-coil region" evidence="6">
    <location>
        <begin position="392"/>
        <end position="439"/>
    </location>
</feature>
<feature type="domain" description="NAC" evidence="8">
    <location>
        <begin position="26"/>
        <end position="175"/>
    </location>
</feature>
<keyword evidence="10" id="KW-1185">Reference proteome</keyword>
<dbReference type="PANTHER" id="PTHR31744:SF210">
    <property type="entry name" value="NAC DOMAIN-CONTAINING PROTEIN 86-LIKE"/>
    <property type="match status" value="1"/>
</dbReference>
<dbReference type="InterPro" id="IPR003441">
    <property type="entry name" value="NAC-dom"/>
</dbReference>
<feature type="region of interest" description="Disordered" evidence="7">
    <location>
        <begin position="245"/>
        <end position="289"/>
    </location>
</feature>
<comment type="subcellular location">
    <subcellularLocation>
        <location evidence="1">Nucleus</location>
    </subcellularLocation>
</comment>